<keyword evidence="2 5" id="KW-0645">Protease</keyword>
<feature type="active site" description="Charge relay system" evidence="5">
    <location>
        <position position="568"/>
    </location>
</feature>
<name>A0AA39Y0P8_9PEZI</name>
<evidence type="ECO:0000256" key="4">
    <source>
        <dbReference type="ARBA" id="ARBA00022825"/>
    </source>
</evidence>
<dbReference type="PANTHER" id="PTHR43806">
    <property type="entry name" value="PEPTIDASE S8"/>
    <property type="match status" value="1"/>
</dbReference>
<sequence length="900" mass="101388">MPPRQPVSGVPDSASSPGHTQTRTQPIQIPSRGGQSRNASDPALGAGPSSAPDSKGLLSPPPARRRGRSASPASNTTKTTDSLENRENLTRQDFRRVLVKADRLREDAAKYHIDPTDDDKCPGNPCSHKAQLFSSAEEILGALLWDNIKRLPADDSDILLAKEHLAAAYYYLRDYPQAEDFYREVLTKRAASRTATSVSVARARRNLAKCLGEGLSYNKAAMTKKRSAKEIYVEALDLSMKNINALRTADSVDDLKNGIHFCRELEEYNLKAIDFTRLLTKRISALDGNETGNFEELLTLRLDLMRVYTKRLHSREKGEAIKAEIIANLDKLPTGSVFIKHVRKEWKDHEESLVSFRQEKWKGVLSKVKRRVQKEILPKRRREREIRAKWFDISMRLLKRRQRWHLVLTHAKNTAKSRIKNRRTTLHRKWRTLVRQVMARRQKACREWKKAIVFVRIIARWKTLGAHRTAQRIRAAEISALSQKKIAVKKIQSKARPQVSTVEPEDGRSFADTSYAVVAYDAEQCSGNDRQLRESADWIRRLVEFRKSILGPGFDAENVDRVRVTVIDSGLDDTHPFIQRQCWKRYRPAIKKGETPVPLFKDFTTSDTNKQHIPVDETGHGTFIAGLILQLAPDVELSVARISVDTAPGKPRSGVEKQIAAAIDHAVDVWKAEIISMSFGMDERPLVIREALQRAYFAKTSMFGAAGNFGNDDDVSFPASSEYVFKVFAATSKSAAADISPPPTPDISSCFAILGCDVKSIWPSKLKAKAENARLRFGSAPQDFAAASSSTENDELWTTMSGTSFATPILVSLVAMLYQFYNANGSFIKLGKDSHGFKSPQAMKVVLQAMSRPSGRGDKYNYLHPQLGRNNSFRHDAKIYSNKMRWFAQRLQQEIVAMRV</sequence>
<dbReference type="InterPro" id="IPR011990">
    <property type="entry name" value="TPR-like_helical_dom_sf"/>
</dbReference>
<keyword evidence="3 5" id="KW-0378">Hydrolase</keyword>
<dbReference type="SUPFAM" id="SSF48452">
    <property type="entry name" value="TPR-like"/>
    <property type="match status" value="1"/>
</dbReference>
<evidence type="ECO:0000256" key="2">
    <source>
        <dbReference type="ARBA" id="ARBA00022670"/>
    </source>
</evidence>
<evidence type="ECO:0000256" key="5">
    <source>
        <dbReference type="PROSITE-ProRule" id="PRU01240"/>
    </source>
</evidence>
<dbReference type="CDD" id="cd00306">
    <property type="entry name" value="Peptidases_S8_S53"/>
    <property type="match status" value="1"/>
</dbReference>
<keyword evidence="4 5" id="KW-0720">Serine protease</keyword>
<feature type="active site" description="Charge relay system" evidence="5">
    <location>
        <position position="804"/>
    </location>
</feature>
<feature type="domain" description="Peptidase S8/S53" evidence="7">
    <location>
        <begin position="562"/>
        <end position="822"/>
    </location>
</feature>
<dbReference type="GO" id="GO:0004252">
    <property type="term" value="F:serine-type endopeptidase activity"/>
    <property type="evidence" value="ECO:0007669"/>
    <property type="project" value="UniProtKB-UniRule"/>
</dbReference>
<accession>A0AA39Y0P8</accession>
<feature type="active site" description="Charge relay system" evidence="5">
    <location>
        <position position="620"/>
    </location>
</feature>
<evidence type="ECO:0000256" key="1">
    <source>
        <dbReference type="ARBA" id="ARBA00011073"/>
    </source>
</evidence>
<keyword evidence="9" id="KW-1185">Reference proteome</keyword>
<dbReference type="PRINTS" id="PR00723">
    <property type="entry name" value="SUBTILISIN"/>
</dbReference>
<comment type="similarity">
    <text evidence="1 5">Belongs to the peptidase S8 family.</text>
</comment>
<comment type="caution">
    <text evidence="8">The sequence shown here is derived from an EMBL/GenBank/DDBJ whole genome shotgun (WGS) entry which is preliminary data.</text>
</comment>
<dbReference type="AlphaFoldDB" id="A0AA39Y0P8"/>
<feature type="compositionally biased region" description="Polar residues" evidence="6">
    <location>
        <begin position="13"/>
        <end position="39"/>
    </location>
</feature>
<evidence type="ECO:0000313" key="8">
    <source>
        <dbReference type="EMBL" id="KAK0643847.1"/>
    </source>
</evidence>
<dbReference type="Gene3D" id="3.40.50.200">
    <property type="entry name" value="Peptidase S8/S53 domain"/>
    <property type="match status" value="1"/>
</dbReference>
<dbReference type="PROSITE" id="PS00136">
    <property type="entry name" value="SUBTILASE_ASP"/>
    <property type="match status" value="1"/>
</dbReference>
<dbReference type="GO" id="GO:0006508">
    <property type="term" value="P:proteolysis"/>
    <property type="evidence" value="ECO:0007669"/>
    <property type="project" value="UniProtKB-KW"/>
</dbReference>
<dbReference type="InterPro" id="IPR000209">
    <property type="entry name" value="Peptidase_S8/S53_dom"/>
</dbReference>
<dbReference type="InterPro" id="IPR023827">
    <property type="entry name" value="Peptidase_S8_Asp-AS"/>
</dbReference>
<dbReference type="PROSITE" id="PS51892">
    <property type="entry name" value="SUBTILASE"/>
    <property type="match status" value="1"/>
</dbReference>
<dbReference type="SUPFAM" id="SSF52743">
    <property type="entry name" value="Subtilisin-like"/>
    <property type="match status" value="1"/>
</dbReference>
<feature type="region of interest" description="Disordered" evidence="6">
    <location>
        <begin position="1"/>
        <end position="89"/>
    </location>
</feature>
<evidence type="ECO:0000313" key="9">
    <source>
        <dbReference type="Proteomes" id="UP001174936"/>
    </source>
</evidence>
<evidence type="ECO:0000259" key="7">
    <source>
        <dbReference type="Pfam" id="PF00082"/>
    </source>
</evidence>
<reference evidence="8" key="1">
    <citation type="submission" date="2023-06" db="EMBL/GenBank/DDBJ databases">
        <title>Genome-scale phylogeny and comparative genomics of the fungal order Sordariales.</title>
        <authorList>
            <consortium name="Lawrence Berkeley National Laboratory"/>
            <person name="Hensen N."/>
            <person name="Bonometti L."/>
            <person name="Westerberg I."/>
            <person name="Brannstrom I.O."/>
            <person name="Guillou S."/>
            <person name="Cros-Aarteil S."/>
            <person name="Calhoun S."/>
            <person name="Haridas S."/>
            <person name="Kuo A."/>
            <person name="Mondo S."/>
            <person name="Pangilinan J."/>
            <person name="Riley R."/>
            <person name="Labutti K."/>
            <person name="Andreopoulos B."/>
            <person name="Lipzen A."/>
            <person name="Chen C."/>
            <person name="Yanf M."/>
            <person name="Daum C."/>
            <person name="Ng V."/>
            <person name="Clum A."/>
            <person name="Steindorff A."/>
            <person name="Ohm R."/>
            <person name="Martin F."/>
            <person name="Silar P."/>
            <person name="Natvig D."/>
            <person name="Lalanne C."/>
            <person name="Gautier V."/>
            <person name="Ament-Velasquez S.L."/>
            <person name="Kruys A."/>
            <person name="Hutchinson M.I."/>
            <person name="Powell A.J."/>
            <person name="Barry K."/>
            <person name="Miller A.N."/>
            <person name="Grigoriev I.V."/>
            <person name="Debuchy R."/>
            <person name="Gladieux P."/>
            <person name="Thoren M.H."/>
            <person name="Johannesson H."/>
        </authorList>
    </citation>
    <scope>NUCLEOTIDE SEQUENCE</scope>
    <source>
        <strain evidence="8">SMH2532-1</strain>
    </source>
</reference>
<evidence type="ECO:0000256" key="6">
    <source>
        <dbReference type="SAM" id="MobiDB-lite"/>
    </source>
</evidence>
<dbReference type="InterPro" id="IPR015500">
    <property type="entry name" value="Peptidase_S8_subtilisin-rel"/>
</dbReference>
<dbReference type="PANTHER" id="PTHR43806:SF11">
    <property type="entry name" value="CEREVISIN-RELATED"/>
    <property type="match status" value="1"/>
</dbReference>
<organism evidence="8 9">
    <name type="scientific">Cercophora newfieldiana</name>
    <dbReference type="NCBI Taxonomy" id="92897"/>
    <lineage>
        <taxon>Eukaryota</taxon>
        <taxon>Fungi</taxon>
        <taxon>Dikarya</taxon>
        <taxon>Ascomycota</taxon>
        <taxon>Pezizomycotina</taxon>
        <taxon>Sordariomycetes</taxon>
        <taxon>Sordariomycetidae</taxon>
        <taxon>Sordariales</taxon>
        <taxon>Lasiosphaeriaceae</taxon>
        <taxon>Cercophora</taxon>
    </lineage>
</organism>
<dbReference type="InterPro" id="IPR036852">
    <property type="entry name" value="Peptidase_S8/S53_dom_sf"/>
</dbReference>
<protein>
    <submittedName>
        <fullName evidence="8">Peptidase S8/S53 domain-containing protein</fullName>
    </submittedName>
</protein>
<dbReference type="EMBL" id="JAULSV010000005">
    <property type="protein sequence ID" value="KAK0643847.1"/>
    <property type="molecule type" value="Genomic_DNA"/>
</dbReference>
<gene>
    <name evidence="8" type="ORF">B0T16DRAFT_189696</name>
</gene>
<evidence type="ECO:0000256" key="3">
    <source>
        <dbReference type="ARBA" id="ARBA00022801"/>
    </source>
</evidence>
<dbReference type="Gene3D" id="1.25.40.10">
    <property type="entry name" value="Tetratricopeptide repeat domain"/>
    <property type="match status" value="1"/>
</dbReference>
<dbReference type="Pfam" id="PF00082">
    <property type="entry name" value="Peptidase_S8"/>
    <property type="match status" value="1"/>
</dbReference>
<proteinExistence type="inferred from homology"/>
<dbReference type="InterPro" id="IPR050131">
    <property type="entry name" value="Peptidase_S8_subtilisin-like"/>
</dbReference>
<dbReference type="Proteomes" id="UP001174936">
    <property type="component" value="Unassembled WGS sequence"/>
</dbReference>